<organism evidence="2 3">
    <name type="scientific">Candidatus Nitrospira nitrificans</name>
    <dbReference type="NCBI Taxonomy" id="1742973"/>
    <lineage>
        <taxon>Bacteria</taxon>
        <taxon>Pseudomonadati</taxon>
        <taxon>Nitrospirota</taxon>
        <taxon>Nitrospiria</taxon>
        <taxon>Nitrospirales</taxon>
        <taxon>Nitrospiraceae</taxon>
        <taxon>Nitrospira</taxon>
    </lineage>
</organism>
<accession>A0A0S4L5S7</accession>
<feature type="signal peptide" evidence="1">
    <location>
        <begin position="1"/>
        <end position="25"/>
    </location>
</feature>
<evidence type="ECO:0000313" key="2">
    <source>
        <dbReference type="EMBL" id="CUS31238.1"/>
    </source>
</evidence>
<feature type="chain" id="PRO_5006623694" description="Lipoprotein" evidence="1">
    <location>
        <begin position="26"/>
        <end position="161"/>
    </location>
</feature>
<gene>
    <name evidence="2" type="ORF">COMA2_10006</name>
</gene>
<dbReference type="AlphaFoldDB" id="A0A0S4L5S7"/>
<dbReference type="PROSITE" id="PS51257">
    <property type="entry name" value="PROKAR_LIPOPROTEIN"/>
    <property type="match status" value="1"/>
</dbReference>
<protein>
    <recommendedName>
        <fullName evidence="4">Lipoprotein</fullName>
    </recommendedName>
</protein>
<evidence type="ECO:0008006" key="4">
    <source>
        <dbReference type="Google" id="ProtNLM"/>
    </source>
</evidence>
<keyword evidence="1" id="KW-0732">Signal</keyword>
<evidence type="ECO:0000256" key="1">
    <source>
        <dbReference type="SAM" id="SignalP"/>
    </source>
</evidence>
<keyword evidence="3" id="KW-1185">Reference proteome</keyword>
<dbReference type="Proteomes" id="UP000198736">
    <property type="component" value="Unassembled WGS sequence"/>
</dbReference>
<evidence type="ECO:0000313" key="3">
    <source>
        <dbReference type="Proteomes" id="UP000198736"/>
    </source>
</evidence>
<name>A0A0S4L5S7_9BACT</name>
<reference evidence="3" key="1">
    <citation type="submission" date="2015-10" db="EMBL/GenBank/DDBJ databases">
        <authorList>
            <person name="Luecker S."/>
            <person name="Luecker S."/>
        </authorList>
    </citation>
    <scope>NUCLEOTIDE SEQUENCE [LARGE SCALE GENOMIC DNA]</scope>
</reference>
<dbReference type="STRING" id="1742973.COMA2_10006"/>
<sequence length="161" mass="17944">MIRKDCLAIVALSVFAFGCTGVQYAIQPDVVDVTLPASADRVKAAVTKVLSDDNYNVDWKDGAQLQTGYRGEQPSIWDWLVRGRLGVVRSRAEASVTSETDQSSRLRLQVSSEGKQTMFQEWEPTAPQVPQSAENKLRLIKNELKIVQTTYTTETFYGSKP</sequence>
<proteinExistence type="predicted"/>
<dbReference type="OrthoDB" id="9799197at2"/>
<dbReference type="RefSeq" id="WP_090893516.1">
    <property type="nucleotide sequence ID" value="NZ_CZPZ01000001.1"/>
</dbReference>
<dbReference type="EMBL" id="CZPZ01000001">
    <property type="protein sequence ID" value="CUS31238.1"/>
    <property type="molecule type" value="Genomic_DNA"/>
</dbReference>